<dbReference type="Gene3D" id="3.40.50.300">
    <property type="entry name" value="P-loop containing nucleotide triphosphate hydrolases"/>
    <property type="match status" value="1"/>
</dbReference>
<dbReference type="InterPro" id="IPR028350">
    <property type="entry name" value="DNAC/IstB-like"/>
</dbReference>
<dbReference type="KEGG" id="aaco:K1I37_11555"/>
<proteinExistence type="inferred from homology"/>
<dbReference type="CDD" id="cd00009">
    <property type="entry name" value="AAA"/>
    <property type="match status" value="1"/>
</dbReference>
<dbReference type="eggNOG" id="COG1484">
    <property type="taxonomic scope" value="Bacteria"/>
</dbReference>
<dbReference type="PIRSF" id="PIRSF003073">
    <property type="entry name" value="DNAC_TnpB_IstB"/>
    <property type="match status" value="1"/>
</dbReference>
<dbReference type="InterPro" id="IPR001270">
    <property type="entry name" value="ClpA/B"/>
</dbReference>
<dbReference type="GO" id="GO:0005524">
    <property type="term" value="F:ATP binding"/>
    <property type="evidence" value="ECO:0007669"/>
    <property type="project" value="UniProtKB-KW"/>
</dbReference>
<dbReference type="RefSeq" id="WP_021295528.1">
    <property type="nucleotide sequence ID" value="NZ_AURB01000076.1"/>
</dbReference>
<dbReference type="InterPro" id="IPR003593">
    <property type="entry name" value="AAA+_ATPase"/>
</dbReference>
<dbReference type="AlphaFoldDB" id="T0CDT5"/>
<protein>
    <submittedName>
        <fullName evidence="4">IS21-like element helper ATPase IstB</fullName>
    </submittedName>
</protein>
<keyword evidence="3" id="KW-0067">ATP-binding</keyword>
<dbReference type="STRING" id="1356854.N007_21090"/>
<accession>A0A9E7CQ98</accession>
<dbReference type="Pfam" id="PF01695">
    <property type="entry name" value="IstB_IS21"/>
    <property type="match status" value="1"/>
</dbReference>
<dbReference type="SMART" id="SM00382">
    <property type="entry name" value="AAA"/>
    <property type="match status" value="1"/>
</dbReference>
<dbReference type="NCBIfam" id="NF038214">
    <property type="entry name" value="IS21_help_AAA"/>
    <property type="match status" value="1"/>
</dbReference>
<keyword evidence="2" id="KW-0547">Nucleotide-binding</keyword>
<evidence type="ECO:0000313" key="4">
    <source>
        <dbReference type="EMBL" id="UNO47364.1"/>
    </source>
</evidence>
<comment type="similarity">
    <text evidence="1">Belongs to the IS21/IS1162 putative ATP-binding protein family.</text>
</comment>
<reference evidence="5" key="1">
    <citation type="journal article" date="2022" name="G3 (Bethesda)">
        <title>Unveiling the complete genome sequence of Alicyclobacillus acidoterrestris DSM 3922T, a taint-producing strain.</title>
        <authorList>
            <person name="Leonardo I.C."/>
            <person name="Barreto Crespo M.T."/>
            <person name="Gaspar F.B."/>
        </authorList>
    </citation>
    <scope>NUCLEOTIDE SEQUENCE [LARGE SCALE GENOMIC DNA]</scope>
    <source>
        <strain evidence="5">DSM 3922</strain>
    </source>
</reference>
<dbReference type="PANTHER" id="PTHR30050:SF4">
    <property type="entry name" value="ATP-BINDING PROTEIN RV3427C IN INSERTION SEQUENCE-RELATED"/>
    <property type="match status" value="1"/>
</dbReference>
<dbReference type="InterPro" id="IPR047661">
    <property type="entry name" value="IstB"/>
</dbReference>
<organism evidence="4 5">
    <name type="scientific">Alicyclobacillus acidoterrestris (strain ATCC 49025 / DSM 3922 / CIP 106132 / NCIMB 13137 / GD3B)</name>
    <dbReference type="NCBI Taxonomy" id="1356854"/>
    <lineage>
        <taxon>Bacteria</taxon>
        <taxon>Bacillati</taxon>
        <taxon>Bacillota</taxon>
        <taxon>Bacilli</taxon>
        <taxon>Bacillales</taxon>
        <taxon>Alicyclobacillaceae</taxon>
        <taxon>Alicyclobacillus</taxon>
    </lineage>
</organism>
<dbReference type="OrthoDB" id="2052561at2"/>
<dbReference type="EMBL" id="CP080467">
    <property type="protein sequence ID" value="UNO47364.1"/>
    <property type="molecule type" value="Genomic_DNA"/>
</dbReference>
<accession>T0CDT5</accession>
<evidence type="ECO:0000256" key="1">
    <source>
        <dbReference type="ARBA" id="ARBA00008059"/>
    </source>
</evidence>
<evidence type="ECO:0000256" key="3">
    <source>
        <dbReference type="ARBA" id="ARBA00022840"/>
    </source>
</evidence>
<dbReference type="GO" id="GO:0006260">
    <property type="term" value="P:DNA replication"/>
    <property type="evidence" value="ECO:0007669"/>
    <property type="project" value="TreeGrafter"/>
</dbReference>
<evidence type="ECO:0000313" key="5">
    <source>
        <dbReference type="Proteomes" id="UP000829401"/>
    </source>
</evidence>
<dbReference type="PANTHER" id="PTHR30050">
    <property type="entry name" value="CHROMOSOMAL REPLICATION INITIATOR PROTEIN DNAA"/>
    <property type="match status" value="1"/>
</dbReference>
<name>T0CDT5_ALIAG</name>
<dbReference type="InterPro" id="IPR002611">
    <property type="entry name" value="IstB_ATP-bd"/>
</dbReference>
<gene>
    <name evidence="4" type="primary">istB</name>
    <name evidence="4" type="ORF">K1I37_11555</name>
</gene>
<sequence>MLELERVRSQLTELKLNTAAELLESRLQTAAQKEATYVSFLAELLEEELSQRRHRYVQTQVQRAHLPYQKTLDEFDFAFQPSVDRRAIEEFATLGFIQEAFNIVFLGPPGVGKSHLAVALALKALSSGYSAYFVSVTDLVADLRRANAENKLDIRMRKYLRPKLLVIDEVGYCPFGREEANLFFQLVSTRYEHGSIILTSNKSFAEWGELFGDTVLASALLDRLLHHSHIVNIRGQSYRLREKVRVGVGTPRETVTTS</sequence>
<evidence type="ECO:0000256" key="2">
    <source>
        <dbReference type="ARBA" id="ARBA00022741"/>
    </source>
</evidence>
<dbReference type="InterPro" id="IPR027417">
    <property type="entry name" value="P-loop_NTPase"/>
</dbReference>
<dbReference type="SUPFAM" id="SSF52540">
    <property type="entry name" value="P-loop containing nucleoside triphosphate hydrolases"/>
    <property type="match status" value="1"/>
</dbReference>
<dbReference type="PRINTS" id="PR00300">
    <property type="entry name" value="CLPPROTEASEA"/>
</dbReference>
<dbReference type="Proteomes" id="UP000829401">
    <property type="component" value="Chromosome"/>
</dbReference>
<keyword evidence="5" id="KW-1185">Reference proteome</keyword>